<dbReference type="SUPFAM" id="SSF52058">
    <property type="entry name" value="L domain-like"/>
    <property type="match status" value="3"/>
</dbReference>
<evidence type="ECO:0000256" key="5">
    <source>
        <dbReference type="ARBA" id="ARBA00023180"/>
    </source>
</evidence>
<gene>
    <name evidence="8" type="ORF">TBC1_1218</name>
</gene>
<dbReference type="Pfam" id="PF18962">
    <property type="entry name" value="Por_Secre_tail"/>
    <property type="match status" value="1"/>
</dbReference>
<accession>A0A0S7C530</accession>
<name>A0A0S7C530_9BACT</name>
<feature type="chain" id="PRO_5006633630" evidence="6">
    <location>
        <begin position="18"/>
        <end position="385"/>
    </location>
</feature>
<dbReference type="RefSeq" id="WP_062043114.1">
    <property type="nucleotide sequence ID" value="NZ_DF968183.1"/>
</dbReference>
<comment type="subcellular location">
    <subcellularLocation>
        <location evidence="1">Secreted</location>
        <location evidence="1">Cell wall</location>
    </subcellularLocation>
</comment>
<sequence>MKTLIYAILFLFSWVAAKSQSGCFPEGISFAHQYEIEWFQANYSWCTHIEGNVHIFGEDIYSLGGLSGVKSIGGSLYIGDPFWWTNLRSLNGLQGLTYVGGGITLQNNPFLRNIEGLGNVESLGTGQLLIEMNDSLTLLAGLEKITTIEGGVWVTGNHSLLNFLGLSNLTYINRNGFYCENNYLLADFTGLENLKKCIGILKIGINESLVNIDALTGLNEFGGGVFIHDNAALENLDGIANIPGTSISYLRIFNNPLLTKCHVQSVCDRLAYGVGGLNQIENNGPGCADYYEVVHKCESIGVDEPSLPEVFSIIENPDDDFIVIEAGNHSAAYTCDVYDLRGRRVLHRLFQEETNTISTASLRSGIYLLRIQGDGQYAVKKFCKK</sequence>
<dbReference type="InterPro" id="IPR051648">
    <property type="entry name" value="CWI-Assembly_Regulator"/>
</dbReference>
<evidence type="ECO:0000256" key="4">
    <source>
        <dbReference type="ARBA" id="ARBA00022729"/>
    </source>
</evidence>
<dbReference type="AlphaFoldDB" id="A0A0S7C530"/>
<feature type="signal peptide" evidence="6">
    <location>
        <begin position="1"/>
        <end position="17"/>
    </location>
</feature>
<evidence type="ECO:0000256" key="1">
    <source>
        <dbReference type="ARBA" id="ARBA00004191"/>
    </source>
</evidence>
<dbReference type="Gene3D" id="3.80.20.20">
    <property type="entry name" value="Receptor L-domain"/>
    <property type="match status" value="2"/>
</dbReference>
<dbReference type="Proteomes" id="UP000053091">
    <property type="component" value="Unassembled WGS sequence"/>
</dbReference>
<dbReference type="GO" id="GO:0030313">
    <property type="term" value="C:cell envelope"/>
    <property type="evidence" value="ECO:0007669"/>
    <property type="project" value="UniProtKB-SubCell"/>
</dbReference>
<evidence type="ECO:0000256" key="3">
    <source>
        <dbReference type="ARBA" id="ARBA00022525"/>
    </source>
</evidence>
<dbReference type="InterPro" id="IPR036941">
    <property type="entry name" value="Rcpt_L-dom_sf"/>
</dbReference>
<evidence type="ECO:0000259" key="7">
    <source>
        <dbReference type="Pfam" id="PF18962"/>
    </source>
</evidence>
<evidence type="ECO:0000256" key="2">
    <source>
        <dbReference type="ARBA" id="ARBA00022512"/>
    </source>
</evidence>
<evidence type="ECO:0000256" key="6">
    <source>
        <dbReference type="SAM" id="SignalP"/>
    </source>
</evidence>
<keyword evidence="9" id="KW-1185">Reference proteome</keyword>
<evidence type="ECO:0000313" key="8">
    <source>
        <dbReference type="EMBL" id="GAP44217.1"/>
    </source>
</evidence>
<dbReference type="OrthoDB" id="1076849at2"/>
<dbReference type="PANTHER" id="PTHR31018:SF3">
    <property type="entry name" value="RECEPTOR PROTEIN-TYROSINE KINASE"/>
    <property type="match status" value="1"/>
</dbReference>
<keyword evidence="4 6" id="KW-0732">Signal</keyword>
<dbReference type="NCBIfam" id="TIGR04183">
    <property type="entry name" value="Por_Secre_tail"/>
    <property type="match status" value="1"/>
</dbReference>
<organism evidence="8">
    <name type="scientific">Lentimicrobium saccharophilum</name>
    <dbReference type="NCBI Taxonomy" id="1678841"/>
    <lineage>
        <taxon>Bacteria</taxon>
        <taxon>Pseudomonadati</taxon>
        <taxon>Bacteroidota</taxon>
        <taxon>Bacteroidia</taxon>
        <taxon>Bacteroidales</taxon>
        <taxon>Lentimicrobiaceae</taxon>
        <taxon>Lentimicrobium</taxon>
    </lineage>
</organism>
<feature type="domain" description="Secretion system C-terminal sorting" evidence="7">
    <location>
        <begin position="316"/>
        <end position="382"/>
    </location>
</feature>
<evidence type="ECO:0000313" key="9">
    <source>
        <dbReference type="Proteomes" id="UP000053091"/>
    </source>
</evidence>
<keyword evidence="5" id="KW-0325">Glycoprotein</keyword>
<proteinExistence type="predicted"/>
<dbReference type="STRING" id="1678841.TBC1_1218"/>
<dbReference type="InterPro" id="IPR026444">
    <property type="entry name" value="Secre_tail"/>
</dbReference>
<reference evidence="8" key="1">
    <citation type="journal article" date="2015" name="Genome Announc.">
        <title>Draft Genome Sequence of Bacteroidales Strain TBC1, a Novel Isolate from a Methanogenic Wastewater Treatment System.</title>
        <authorList>
            <person name="Tourlousse D.M."/>
            <person name="Matsuura N."/>
            <person name="Sun L."/>
            <person name="Toyonaga M."/>
            <person name="Kuroda K."/>
            <person name="Ohashi A."/>
            <person name="Cruz R."/>
            <person name="Yamaguchi T."/>
            <person name="Sekiguchi Y."/>
        </authorList>
    </citation>
    <scope>NUCLEOTIDE SEQUENCE [LARGE SCALE GENOMIC DNA]</scope>
    <source>
        <strain evidence="8">TBC1</strain>
    </source>
</reference>
<dbReference type="PANTHER" id="PTHR31018">
    <property type="entry name" value="SPORULATION-SPECIFIC PROTEIN-RELATED"/>
    <property type="match status" value="1"/>
</dbReference>
<keyword evidence="3" id="KW-0964">Secreted</keyword>
<keyword evidence="2" id="KW-0134">Cell wall</keyword>
<protein>
    <submittedName>
        <fullName evidence="8">Protein containing Por secretion system C-terminal sorting domain</fullName>
    </submittedName>
</protein>
<dbReference type="EMBL" id="DF968183">
    <property type="protein sequence ID" value="GAP44217.1"/>
    <property type="molecule type" value="Genomic_DNA"/>
</dbReference>